<name>A0A8H7TTA6_BIOOC</name>
<comment type="caution">
    <text evidence="1">The sequence shown here is derived from an EMBL/GenBank/DDBJ whole genome shotgun (WGS) entry which is preliminary data.</text>
</comment>
<evidence type="ECO:0000313" key="1">
    <source>
        <dbReference type="EMBL" id="KAF9759109.1"/>
    </source>
</evidence>
<gene>
    <name evidence="1" type="ORF">IM811_000803</name>
</gene>
<reference evidence="1" key="1">
    <citation type="submission" date="2020-10" db="EMBL/GenBank/DDBJ databases">
        <title>High-Quality Genome Resource of Clonostachys rosea strain S41 by Oxford Nanopore Long-Read Sequencing.</title>
        <authorList>
            <person name="Wang H."/>
        </authorList>
    </citation>
    <scope>NUCLEOTIDE SEQUENCE</scope>
    <source>
        <strain evidence="1">S41</strain>
    </source>
</reference>
<dbReference type="AlphaFoldDB" id="A0A8H7TTA6"/>
<organism evidence="1 2">
    <name type="scientific">Bionectria ochroleuca</name>
    <name type="common">Gliocladium roseum</name>
    <dbReference type="NCBI Taxonomy" id="29856"/>
    <lineage>
        <taxon>Eukaryota</taxon>
        <taxon>Fungi</taxon>
        <taxon>Dikarya</taxon>
        <taxon>Ascomycota</taxon>
        <taxon>Pezizomycotina</taxon>
        <taxon>Sordariomycetes</taxon>
        <taxon>Hypocreomycetidae</taxon>
        <taxon>Hypocreales</taxon>
        <taxon>Bionectriaceae</taxon>
        <taxon>Clonostachys</taxon>
    </lineage>
</organism>
<protein>
    <submittedName>
        <fullName evidence="1">Uncharacterized protein</fullName>
    </submittedName>
</protein>
<evidence type="ECO:0000313" key="2">
    <source>
        <dbReference type="Proteomes" id="UP000616885"/>
    </source>
</evidence>
<dbReference type="Proteomes" id="UP000616885">
    <property type="component" value="Unassembled WGS sequence"/>
</dbReference>
<accession>A0A8H7TTA6</accession>
<dbReference type="EMBL" id="JADCTT010000001">
    <property type="protein sequence ID" value="KAF9759109.1"/>
    <property type="molecule type" value="Genomic_DNA"/>
</dbReference>
<proteinExistence type="predicted"/>
<sequence length="136" mass="15363">MTDDTHKKHFLTREIFSMWEKSNAALGRVTRELKFVFLHLFLQALWYYSCDKTMWRTAHQTEGAEPRSQGTVTLPSQLWVPDDRCVISDARGGGPPFALMLSFGEIQGRGKSIAASGLQILIPISPAFGNELQFEM</sequence>